<comment type="caution">
    <text evidence="3">The sequence shown here is derived from an EMBL/GenBank/DDBJ whole genome shotgun (WGS) entry which is preliminary data.</text>
</comment>
<dbReference type="AlphaFoldDB" id="A0A9P3HJD4"/>
<gene>
    <name evidence="3" type="ORF">EMPS_10086</name>
</gene>
<sequence>MSSPSSSPSSPSSSSSSSSSSGAPSAQGVIAAVRPVRFSPESLGRLALLPTEVYGLIADHLSTVDLASCVSVNHSFRDIWIDYLFRDMSLVEERQIELFELSAVTTFKRHCRLTRSFVGSRFVELGAILRYSGCTSLRYLDLRLPRVEPFNTRAVLELLGAVLRTNSCLNHVACTGRLDWTAVLDLLSSSISISSLYLNFVGAELAEAPSRSGAESSALTRKLPALKQLSLDFLPGSSSGYLVLLRECSQLEAIRWSLVGPWDPSDQVKEELLVLLKNVESLAWEASEIDEEELGEMLALGTETKRVAISAPIVRSFAPVLKRAASFKSLTLDGVLGSFSSQLQLFLERATALEELCALPLEIVENNHIGLLARNFHDKTDRAEEVLDGVDRSAWRWGCARTLTCLEVLIERRYPTYEDGTSTATEGQAVPLSVECRLEHAIAYEQLSQLVNLRHLKLGQTMAPRFVGGEEERGGYQTNCLLFSMESGLSSLHGMRAIHTLDVRWIAHEIGRQELEWMHNNFPTLSVVVGITDFPPHADRLWRRRAAAAEEWMDAHPRGVGRDLYEQ</sequence>
<feature type="domain" description="F-box" evidence="2">
    <location>
        <begin position="49"/>
        <end position="88"/>
    </location>
</feature>
<feature type="compositionally biased region" description="Low complexity" evidence="1">
    <location>
        <begin position="1"/>
        <end position="21"/>
    </location>
</feature>
<dbReference type="SUPFAM" id="SSF81383">
    <property type="entry name" value="F-box domain"/>
    <property type="match status" value="1"/>
</dbReference>
<accession>A0A9P3HJD4</accession>
<keyword evidence="4" id="KW-1185">Reference proteome</keyword>
<feature type="region of interest" description="Disordered" evidence="1">
    <location>
        <begin position="1"/>
        <end position="24"/>
    </location>
</feature>
<evidence type="ECO:0000313" key="3">
    <source>
        <dbReference type="EMBL" id="GJJ77727.1"/>
    </source>
</evidence>
<dbReference type="SMART" id="SM00256">
    <property type="entry name" value="FBOX"/>
    <property type="match status" value="1"/>
</dbReference>
<name>A0A9P3HJD4_9FUNG</name>
<organism evidence="3 4">
    <name type="scientific">Entomortierella parvispora</name>
    <dbReference type="NCBI Taxonomy" id="205924"/>
    <lineage>
        <taxon>Eukaryota</taxon>
        <taxon>Fungi</taxon>
        <taxon>Fungi incertae sedis</taxon>
        <taxon>Mucoromycota</taxon>
        <taxon>Mortierellomycotina</taxon>
        <taxon>Mortierellomycetes</taxon>
        <taxon>Mortierellales</taxon>
        <taxon>Mortierellaceae</taxon>
        <taxon>Entomortierella</taxon>
    </lineage>
</organism>
<evidence type="ECO:0000259" key="2">
    <source>
        <dbReference type="SMART" id="SM00256"/>
    </source>
</evidence>
<evidence type="ECO:0000313" key="4">
    <source>
        <dbReference type="Proteomes" id="UP000827284"/>
    </source>
</evidence>
<dbReference type="InterPro" id="IPR036047">
    <property type="entry name" value="F-box-like_dom_sf"/>
</dbReference>
<evidence type="ECO:0000256" key="1">
    <source>
        <dbReference type="SAM" id="MobiDB-lite"/>
    </source>
</evidence>
<dbReference type="EMBL" id="BQFW01000014">
    <property type="protein sequence ID" value="GJJ77727.1"/>
    <property type="molecule type" value="Genomic_DNA"/>
</dbReference>
<proteinExistence type="predicted"/>
<reference evidence="3" key="1">
    <citation type="submission" date="2021-11" db="EMBL/GenBank/DDBJ databases">
        <authorList>
            <person name="Herlambang A."/>
            <person name="Guo Y."/>
            <person name="Takashima Y."/>
            <person name="Nishizawa T."/>
        </authorList>
    </citation>
    <scope>NUCLEOTIDE SEQUENCE</scope>
    <source>
        <strain evidence="3">E1425</strain>
    </source>
</reference>
<dbReference type="Proteomes" id="UP000827284">
    <property type="component" value="Unassembled WGS sequence"/>
</dbReference>
<protein>
    <recommendedName>
        <fullName evidence="2">F-box domain-containing protein</fullName>
    </recommendedName>
</protein>
<reference evidence="3" key="2">
    <citation type="journal article" date="2022" name="Microbiol. Resour. Announc.">
        <title>Whole-Genome Sequence of Entomortierella parvispora E1425, a Mucoromycotan Fungus Associated with Burkholderiaceae-Related Endosymbiotic Bacteria.</title>
        <authorList>
            <person name="Herlambang A."/>
            <person name="Guo Y."/>
            <person name="Takashima Y."/>
            <person name="Narisawa K."/>
            <person name="Ohta H."/>
            <person name="Nishizawa T."/>
        </authorList>
    </citation>
    <scope>NUCLEOTIDE SEQUENCE</scope>
    <source>
        <strain evidence="3">E1425</strain>
    </source>
</reference>
<dbReference type="InterPro" id="IPR001810">
    <property type="entry name" value="F-box_dom"/>
</dbReference>
<dbReference type="OrthoDB" id="2374315at2759"/>